<accession>A0A139XY26</accession>
<feature type="compositionally biased region" description="Basic and acidic residues" evidence="1">
    <location>
        <begin position="464"/>
        <end position="475"/>
    </location>
</feature>
<feature type="compositionally biased region" description="Polar residues" evidence="1">
    <location>
        <begin position="569"/>
        <end position="588"/>
    </location>
</feature>
<feature type="region of interest" description="Disordered" evidence="1">
    <location>
        <begin position="693"/>
        <end position="712"/>
    </location>
</feature>
<feature type="region of interest" description="Disordered" evidence="1">
    <location>
        <begin position="630"/>
        <end position="685"/>
    </location>
</feature>
<evidence type="ECO:0000313" key="3">
    <source>
        <dbReference type="Proteomes" id="UP000074247"/>
    </source>
</evidence>
<proteinExistence type="predicted"/>
<feature type="region of interest" description="Disordered" evidence="1">
    <location>
        <begin position="235"/>
        <end position="265"/>
    </location>
</feature>
<dbReference type="AlphaFoldDB" id="A0A139XY26"/>
<protein>
    <submittedName>
        <fullName evidence="2">Uncharacterized protein</fullName>
    </submittedName>
</protein>
<feature type="region of interest" description="Disordered" evidence="1">
    <location>
        <begin position="293"/>
        <end position="317"/>
    </location>
</feature>
<feature type="compositionally biased region" description="Polar residues" evidence="1">
    <location>
        <begin position="666"/>
        <end position="676"/>
    </location>
</feature>
<name>A0A139XY26_TOXGO</name>
<feature type="compositionally biased region" description="Basic and acidic residues" evidence="1">
    <location>
        <begin position="554"/>
        <end position="563"/>
    </location>
</feature>
<gene>
    <name evidence="2" type="ORF">TGARI_213560</name>
</gene>
<reference evidence="2 3" key="1">
    <citation type="journal article" date="2016" name="Nat. Commun.">
        <title>Local admixture of amplified and diversified secreted pathogenesis determinants shapes mosaic Toxoplasma gondii genomes.</title>
        <authorList>
            <person name="Lorenzi H."/>
            <person name="Khan A."/>
            <person name="Behnke M.S."/>
            <person name="Namasivayam S."/>
            <person name="Swapna L.S."/>
            <person name="Hadjithomas M."/>
            <person name="Karamycheva S."/>
            <person name="Pinney D."/>
            <person name="Brunk B.P."/>
            <person name="Ajioka J.W."/>
            <person name="Ajzenberg D."/>
            <person name="Boothroyd J.C."/>
            <person name="Boyle J.P."/>
            <person name="Darde M.L."/>
            <person name="Diaz-Miranda M.A."/>
            <person name="Dubey J.P."/>
            <person name="Fritz H.M."/>
            <person name="Gennari S.M."/>
            <person name="Gregory B.D."/>
            <person name="Kim K."/>
            <person name="Saeij J.P."/>
            <person name="Su C."/>
            <person name="White M.W."/>
            <person name="Zhu X.Q."/>
            <person name="Howe D.K."/>
            <person name="Rosenthal B.M."/>
            <person name="Grigg M.E."/>
            <person name="Parkinson J."/>
            <person name="Liu L."/>
            <person name="Kissinger J.C."/>
            <person name="Roos D.S."/>
            <person name="Sibley L.D."/>
        </authorList>
    </citation>
    <scope>NUCLEOTIDE SEQUENCE [LARGE SCALE GENOMIC DNA]</scope>
    <source>
        <strain evidence="2 3">ARI</strain>
    </source>
</reference>
<feature type="compositionally biased region" description="Basic and acidic residues" evidence="1">
    <location>
        <begin position="631"/>
        <end position="646"/>
    </location>
</feature>
<feature type="compositionally biased region" description="Basic and acidic residues" evidence="1">
    <location>
        <begin position="483"/>
        <end position="497"/>
    </location>
</feature>
<evidence type="ECO:0000313" key="2">
    <source>
        <dbReference type="EMBL" id="KYF43688.1"/>
    </source>
</evidence>
<dbReference type="VEuPathDB" id="ToxoDB:TGARI_213560"/>
<dbReference type="OrthoDB" id="10368412at2759"/>
<evidence type="ECO:0000256" key="1">
    <source>
        <dbReference type="SAM" id="MobiDB-lite"/>
    </source>
</evidence>
<feature type="region of interest" description="Disordered" evidence="1">
    <location>
        <begin position="549"/>
        <end position="602"/>
    </location>
</feature>
<comment type="caution">
    <text evidence="2">The sequence shown here is derived from an EMBL/GenBank/DDBJ whole genome shotgun (WGS) entry which is preliminary data.</text>
</comment>
<dbReference type="Proteomes" id="UP000074247">
    <property type="component" value="Unassembled WGS sequence"/>
</dbReference>
<feature type="region of interest" description="Disordered" evidence="1">
    <location>
        <begin position="462"/>
        <end position="504"/>
    </location>
</feature>
<dbReference type="EMBL" id="AGQS02004606">
    <property type="protein sequence ID" value="KYF43688.1"/>
    <property type="molecule type" value="Genomic_DNA"/>
</dbReference>
<sequence>MPSLLLVSHLLQQYEAEVMPPSRKFLFMSLAASVFPFRDSPLSSRERTRRIEERVFSRKRHRLRTHEPYRSCLLRANMEVYSFSEEERNFGGDWEEETPGEVLSGRHAAAASKSLCPSLASHDYAQQFLIVLGLQQKRLEDLQQQRTHLIERIRLNTILRSKEAAAKAESLARLLKRQEVQDKWKNERNDQLRNQALEMLHWPLTVGSRQDENEKRLQQEIMVLRQHILRHAKAPAGLALRHRQSEGESRGSKRSGTSPHCSGELETVENVERRSGCHSPDNPCNPANSVTTFASNRNCKSPVKVGSGSHGKTDEGHGHLLKRFHTRSVTTVAENVNGFSEAAATNFFPSALSASTMGVTCPNEKQVSSNRDEQSCATEDVKGRERFSMREPLRLKLLALQYQQEISCLQRPQRSLASPRMAGMAEASLQSLSCPSLSVSPGDCSSSSSSCQRLIVDTATKTESPVRELRAEQKENSPVTSQKRLEDWNHASRDKDPPAVGERSSLALCSETKSNRESMAAACWEFLPPQSSTQRDGLKCDNTKCTTLSKCSGSRKEDRRSDCVEPQTKLKNPQPSPNKNAITGSDTSWPLPRTPRETSTHDHFRKLASTSDLPIEKPVLAVSSSSLGISAEKRKGTKDSLFEKGTKQCAMSTHRKLDPQIRGTPHNLSHRQQSPARASEEVRASSDSLLDLHANHENSRKSDRISVSETARHDSTNALDSVGRCIASGRSSRADNIRYTLHGDQDEVELLLQGL</sequence>
<organism evidence="2 3">
    <name type="scientific">Toxoplasma gondii ARI</name>
    <dbReference type="NCBI Taxonomy" id="1074872"/>
    <lineage>
        <taxon>Eukaryota</taxon>
        <taxon>Sar</taxon>
        <taxon>Alveolata</taxon>
        <taxon>Apicomplexa</taxon>
        <taxon>Conoidasida</taxon>
        <taxon>Coccidia</taxon>
        <taxon>Eucoccidiorida</taxon>
        <taxon>Eimeriorina</taxon>
        <taxon>Sarcocystidae</taxon>
        <taxon>Toxoplasma</taxon>
    </lineage>
</organism>